<evidence type="ECO:0000313" key="2">
    <source>
        <dbReference type="EMBL" id="ORB29073.1"/>
    </source>
</evidence>
<dbReference type="Pfam" id="PF00990">
    <property type="entry name" value="GGDEF"/>
    <property type="match status" value="1"/>
</dbReference>
<feature type="non-terminal residue" evidence="2">
    <location>
        <position position="81"/>
    </location>
</feature>
<dbReference type="InterPro" id="IPR000160">
    <property type="entry name" value="GGDEF_dom"/>
</dbReference>
<dbReference type="EMBL" id="MVIE01000224">
    <property type="protein sequence ID" value="ORB29073.1"/>
    <property type="molecule type" value="Genomic_DNA"/>
</dbReference>
<dbReference type="OrthoDB" id="5894408at2"/>
<feature type="non-terminal residue" evidence="2">
    <location>
        <position position="1"/>
    </location>
</feature>
<dbReference type="InterPro" id="IPR043128">
    <property type="entry name" value="Rev_trsase/Diguanyl_cyclase"/>
</dbReference>
<dbReference type="InterPro" id="IPR029787">
    <property type="entry name" value="Nucleotide_cyclase"/>
</dbReference>
<dbReference type="Proteomes" id="UP000192513">
    <property type="component" value="Unassembled WGS sequence"/>
</dbReference>
<feature type="domain" description="GGDEF" evidence="1">
    <location>
        <begin position="1"/>
        <end position="81"/>
    </location>
</feature>
<comment type="caution">
    <text evidence="2">The sequence shown here is derived from an EMBL/GenBank/DDBJ whole genome shotgun (WGS) entry which is preliminary data.</text>
</comment>
<dbReference type="SUPFAM" id="SSF55073">
    <property type="entry name" value="Nucleotide cyclase"/>
    <property type="match status" value="1"/>
</dbReference>
<dbReference type="Gene3D" id="3.30.70.270">
    <property type="match status" value="1"/>
</dbReference>
<accession>A0A1X0HS16</accession>
<name>A0A1X0HS16_9MYCO</name>
<organism evidence="2 3">
    <name type="scientific">Mycobacterium paraseoulense</name>
    <dbReference type="NCBI Taxonomy" id="590652"/>
    <lineage>
        <taxon>Bacteria</taxon>
        <taxon>Bacillati</taxon>
        <taxon>Actinomycetota</taxon>
        <taxon>Actinomycetes</taxon>
        <taxon>Mycobacteriales</taxon>
        <taxon>Mycobacteriaceae</taxon>
        <taxon>Mycobacterium</taxon>
    </lineage>
</organism>
<protein>
    <recommendedName>
        <fullName evidence="1">GGDEF domain-containing protein</fullName>
    </recommendedName>
</protein>
<evidence type="ECO:0000313" key="3">
    <source>
        <dbReference type="Proteomes" id="UP000192513"/>
    </source>
</evidence>
<sequence length="81" mass="8657">RLGGQRTDELIQAVARLLVDSCGQQGRADWLLARSRGGEFAVLAPGCSREQAERLAEELCEGLENLARTGASDLTPVAYLG</sequence>
<keyword evidence="3" id="KW-1185">Reference proteome</keyword>
<dbReference type="STRING" id="590652.BST39_29155"/>
<dbReference type="PROSITE" id="PS50887">
    <property type="entry name" value="GGDEF"/>
    <property type="match status" value="1"/>
</dbReference>
<gene>
    <name evidence="2" type="ORF">BST39_29155</name>
</gene>
<dbReference type="AlphaFoldDB" id="A0A1X0HS16"/>
<evidence type="ECO:0000259" key="1">
    <source>
        <dbReference type="PROSITE" id="PS50887"/>
    </source>
</evidence>
<proteinExistence type="predicted"/>
<reference evidence="2 3" key="1">
    <citation type="submission" date="2017-02" db="EMBL/GenBank/DDBJ databases">
        <title>The new phylogeny of genus Mycobacterium.</title>
        <authorList>
            <person name="Tortoli E."/>
            <person name="Trovato A."/>
            <person name="Cirillo D.M."/>
        </authorList>
    </citation>
    <scope>NUCLEOTIDE SEQUENCE [LARGE SCALE GENOMIC DNA]</scope>
    <source>
        <strain evidence="2 3">DSM 45000</strain>
    </source>
</reference>